<protein>
    <submittedName>
        <fullName evidence="3">Putative transcriptional regulator</fullName>
    </submittedName>
</protein>
<dbReference type="AlphaFoldDB" id="A0A8J3U7W3"/>
<dbReference type="Gene3D" id="1.10.10.2840">
    <property type="entry name" value="PucR C-terminal helix-turn-helix domain"/>
    <property type="match status" value="1"/>
</dbReference>
<evidence type="ECO:0000259" key="1">
    <source>
        <dbReference type="Pfam" id="PF13556"/>
    </source>
</evidence>
<dbReference type="Pfam" id="PF14361">
    <property type="entry name" value="RsbRD_N"/>
    <property type="match status" value="1"/>
</dbReference>
<dbReference type="InterPro" id="IPR025751">
    <property type="entry name" value="RsbRD_N_dom"/>
</dbReference>
<dbReference type="Proteomes" id="UP000622547">
    <property type="component" value="Unassembled WGS sequence"/>
</dbReference>
<accession>A0A8J3U7W3</accession>
<organism evidence="3 4">
    <name type="scientific">Planotetraspora phitsanulokensis</name>
    <dbReference type="NCBI Taxonomy" id="575192"/>
    <lineage>
        <taxon>Bacteria</taxon>
        <taxon>Bacillati</taxon>
        <taxon>Actinomycetota</taxon>
        <taxon>Actinomycetes</taxon>
        <taxon>Streptosporangiales</taxon>
        <taxon>Streptosporangiaceae</taxon>
        <taxon>Planotetraspora</taxon>
    </lineage>
</organism>
<feature type="domain" description="PucR C-terminal helix-turn-helix" evidence="1">
    <location>
        <begin position="339"/>
        <end position="396"/>
    </location>
</feature>
<dbReference type="Pfam" id="PF13556">
    <property type="entry name" value="HTH_30"/>
    <property type="match status" value="1"/>
</dbReference>
<feature type="domain" description="RsbT co-antagonist protein RsbRD N-terminal" evidence="2">
    <location>
        <begin position="18"/>
        <end position="155"/>
    </location>
</feature>
<evidence type="ECO:0000259" key="2">
    <source>
        <dbReference type="Pfam" id="PF14361"/>
    </source>
</evidence>
<gene>
    <name evidence="3" type="ORF">Pph01_53170</name>
</gene>
<dbReference type="InterPro" id="IPR051448">
    <property type="entry name" value="CdaR-like_regulators"/>
</dbReference>
<name>A0A8J3U7W3_9ACTN</name>
<evidence type="ECO:0000313" key="4">
    <source>
        <dbReference type="Proteomes" id="UP000622547"/>
    </source>
</evidence>
<dbReference type="PANTHER" id="PTHR33744:SF1">
    <property type="entry name" value="DNA-BINDING TRANSCRIPTIONAL ACTIVATOR ADER"/>
    <property type="match status" value="1"/>
</dbReference>
<evidence type="ECO:0000313" key="3">
    <source>
        <dbReference type="EMBL" id="GII40314.1"/>
    </source>
</evidence>
<dbReference type="InterPro" id="IPR025736">
    <property type="entry name" value="PucR_C-HTH_dom"/>
</dbReference>
<dbReference type="RefSeq" id="WP_204075858.1">
    <property type="nucleotide sequence ID" value="NZ_BAABHI010000026.1"/>
</dbReference>
<keyword evidence="4" id="KW-1185">Reference proteome</keyword>
<dbReference type="EMBL" id="BOOP01000025">
    <property type="protein sequence ID" value="GII40314.1"/>
    <property type="molecule type" value="Genomic_DNA"/>
</dbReference>
<dbReference type="InterPro" id="IPR042070">
    <property type="entry name" value="PucR_C-HTH_sf"/>
</dbReference>
<comment type="caution">
    <text evidence="3">The sequence shown here is derived from an EMBL/GenBank/DDBJ whole genome shotgun (WGS) entry which is preliminary data.</text>
</comment>
<reference evidence="3 4" key="1">
    <citation type="submission" date="2021-01" db="EMBL/GenBank/DDBJ databases">
        <title>Whole genome shotgun sequence of Planotetraspora phitsanulokensis NBRC 104273.</title>
        <authorList>
            <person name="Komaki H."/>
            <person name="Tamura T."/>
        </authorList>
    </citation>
    <scope>NUCLEOTIDE SEQUENCE [LARGE SCALE GENOMIC DNA]</scope>
    <source>
        <strain evidence="3 4">NBRC 104273</strain>
    </source>
</reference>
<sequence length="408" mass="44543">MRRLNALAERVATRLDLLAIRMVDAFVAEIPLYAHLPGEQLEGEVLQICRHNLRLFFRVLSHDELPDERELLTVRRSAALRAEERVPLETVLAAYRVGSRIGWQALCDDAHPDERADLFEAAHMVITFNNVVTGAVAAAYLEERQAIHDEDREARRRLAEALLAGTPARQLAERADHWLAAGYHVLAVRVESSVDERDEEVESAVAARRKLRRMEQSLSDDSGHESQPLSVLAPGGGVVLLPRTDPDDRDARAADLVARMAKAADAPVLAGVATGADLGGVPSAAAEADHVLRLAVRLNAEPGTYTLDDVLLEYVLTSAGEVGRRLADVLQPLESGPELVQTLAAWFANDFHRMPTAAALHIHPNTLDYRLTRICELTGYSAGSGRGVLVLGAALTLQALGRNHNERS</sequence>
<dbReference type="PANTHER" id="PTHR33744">
    <property type="entry name" value="CARBOHYDRATE DIACID REGULATOR"/>
    <property type="match status" value="1"/>
</dbReference>
<proteinExistence type="predicted"/>